<feature type="region of interest" description="Disordered" evidence="2">
    <location>
        <begin position="713"/>
        <end position="889"/>
    </location>
</feature>
<comment type="caution">
    <text evidence="4">The sequence shown here is derived from an EMBL/GenBank/DDBJ whole genome shotgun (WGS) entry which is preliminary data.</text>
</comment>
<reference evidence="5" key="1">
    <citation type="submission" date="2017-03" db="EMBL/GenBank/DDBJ databases">
        <title>Genomes of endolithic fungi from Antarctica.</title>
        <authorList>
            <person name="Coleine C."/>
            <person name="Masonjones S."/>
            <person name="Stajich J.E."/>
        </authorList>
    </citation>
    <scope>NUCLEOTIDE SEQUENCE [LARGE SCALE GENOMIC DNA]</scope>
    <source>
        <strain evidence="5">CCFEE 5527</strain>
    </source>
</reference>
<evidence type="ECO:0000313" key="4">
    <source>
        <dbReference type="EMBL" id="OQO01800.1"/>
    </source>
</evidence>
<dbReference type="Proteomes" id="UP000192596">
    <property type="component" value="Unassembled WGS sequence"/>
</dbReference>
<feature type="compositionally biased region" description="Low complexity" evidence="2">
    <location>
        <begin position="797"/>
        <end position="812"/>
    </location>
</feature>
<evidence type="ECO:0000256" key="2">
    <source>
        <dbReference type="SAM" id="MobiDB-lite"/>
    </source>
</evidence>
<organism evidence="4 5">
    <name type="scientific">Cryoendolithus antarcticus</name>
    <dbReference type="NCBI Taxonomy" id="1507870"/>
    <lineage>
        <taxon>Eukaryota</taxon>
        <taxon>Fungi</taxon>
        <taxon>Dikarya</taxon>
        <taxon>Ascomycota</taxon>
        <taxon>Pezizomycotina</taxon>
        <taxon>Dothideomycetes</taxon>
        <taxon>Dothideomycetidae</taxon>
        <taxon>Cladosporiales</taxon>
        <taxon>Cladosporiaceae</taxon>
        <taxon>Cryoendolithus</taxon>
    </lineage>
</organism>
<comment type="similarity">
    <text evidence="1">Belongs to the sorting nexin family.</text>
</comment>
<feature type="compositionally biased region" description="Basic and acidic residues" evidence="2">
    <location>
        <begin position="423"/>
        <end position="432"/>
    </location>
</feature>
<dbReference type="GO" id="GO:0035091">
    <property type="term" value="F:phosphatidylinositol binding"/>
    <property type="evidence" value="ECO:0007669"/>
    <property type="project" value="InterPro"/>
</dbReference>
<feature type="compositionally biased region" description="Low complexity" evidence="2">
    <location>
        <begin position="770"/>
        <end position="781"/>
    </location>
</feature>
<dbReference type="PANTHER" id="PTHR22775:SF47">
    <property type="entry name" value="MEIOTICALLY UP-REGULATED GENE 122 PROTEIN"/>
    <property type="match status" value="1"/>
</dbReference>
<name>A0A1V8SRU9_9PEZI</name>
<dbReference type="Pfam" id="PF02194">
    <property type="entry name" value="PXA"/>
    <property type="match status" value="1"/>
</dbReference>
<accession>A0A1V8SRU9</accession>
<dbReference type="OrthoDB" id="41200at2759"/>
<sequence>MDDQEKPLPVSDVTQDAFKAEPETQDDIKPSILSDAAVRSATATDSTDWTIALQQVTDKALHFLSTASNETLGACLVGLGATTYFVLGRVGLVVIGIAGGVVLHATWDASSGRSGDGGGNLSRRKEAGIEVARRLLDLRKSNGGKSEQDKEDSKVCANQQLDFTRFEPETAKALDNFANAVIKDYVHYWYDPTLPGELSFPASCKRTFVAFLLSLSGHLERKRPADAFLDFVTNASSIIIVFLNELSAALNASPNAAAEDAVATYLRLKPDSNLTHILDVKYQDSKLKAVAEDTIEAYLDPKAYNCPPLHSFLREILAHLVLGATVTLCSRPEWINEWIVYGLEESETTKEVMELVDAGVEGRQINAIPPKTDGDRASKAVASQKEEESRSELVHKRQISRAEEAMDEATKEAQRLTQLMIEEDQRQSHEGRGSLATASSSGEDMSDLSGTHGALTPTSSDSDRDHQERSVYATDASSITSPTRSATDPRPVTPTLKQPFTTFDQLLPTAQPTALSESPVRAGKEQPQFTLHKAIISIFDDSVPGDRSSIKSKPTVDYMIQIEPSSSAYPGWMIPRKYADFEVLHEVLRRISVITGAKFTESHSDLPRWRGNTKAALRMDLEKYLTAAVRFPTLAESEGMKRFLEKENATTRSPGEKGKPFGWPTPETFGKFGGNMIDVLAKAPKDVAGGVAGGGKAFFGNVAGLVGGKRPGAALSAVPQPSAAQAARPEHKSNPSMGQAFMTDTYLGSMTSAKQSEESVRSMSTTSLERTGSTATMSSARSSRRAQVPSQRTSGESSRPASIISPAAQPVPREVAAAVEETFNLPPPPSDITDDYGSPARPARASVDTFRSSNLDQSITASADLERPLPATPAPELSTPPKPKTKPPITEQETAVAVELIFAVITELYTLSSAWQIRRTLLAAAKTFLLRPGNPQLASIRDLLQTSLLDSNLSDAGMAAHLQKLRENALPTAEELEIWARDYPPKSDEEKEALRVKARRLLVQNGMPQALTSVMGAAASGEALGKVFDCLQIPEVSRGLIFGLFLQALKVMTH</sequence>
<proteinExistence type="inferred from homology"/>
<dbReference type="SMART" id="SM00313">
    <property type="entry name" value="PXA"/>
    <property type="match status" value="1"/>
</dbReference>
<feature type="region of interest" description="Disordered" evidence="2">
    <location>
        <begin position="422"/>
        <end position="497"/>
    </location>
</feature>
<keyword evidence="5" id="KW-1185">Reference proteome</keyword>
<dbReference type="InParanoid" id="A0A1V8SRU9"/>
<dbReference type="SUPFAM" id="SSF64268">
    <property type="entry name" value="PX domain"/>
    <property type="match status" value="1"/>
</dbReference>
<dbReference type="AlphaFoldDB" id="A0A1V8SRU9"/>
<evidence type="ECO:0000259" key="3">
    <source>
        <dbReference type="PROSITE" id="PS51207"/>
    </source>
</evidence>
<protein>
    <recommendedName>
        <fullName evidence="3">PXA domain-containing protein</fullName>
    </recommendedName>
</protein>
<feature type="region of interest" description="Disordered" evidence="2">
    <location>
        <begin position="365"/>
        <end position="397"/>
    </location>
</feature>
<dbReference type="InterPro" id="IPR003114">
    <property type="entry name" value="Phox_assoc"/>
</dbReference>
<feature type="compositionally biased region" description="Basic and acidic residues" evidence="2">
    <location>
        <begin position="372"/>
        <end position="397"/>
    </location>
</feature>
<feature type="compositionally biased region" description="Polar residues" evidence="2">
    <location>
        <begin position="849"/>
        <end position="861"/>
    </location>
</feature>
<dbReference type="EMBL" id="NAJO01000029">
    <property type="protein sequence ID" value="OQO01800.1"/>
    <property type="molecule type" value="Genomic_DNA"/>
</dbReference>
<dbReference type="STRING" id="1507870.A0A1V8SRU9"/>
<dbReference type="InterPro" id="IPR036871">
    <property type="entry name" value="PX_dom_sf"/>
</dbReference>
<evidence type="ECO:0000313" key="5">
    <source>
        <dbReference type="Proteomes" id="UP000192596"/>
    </source>
</evidence>
<dbReference type="CDD" id="cd06093">
    <property type="entry name" value="PX_domain"/>
    <property type="match status" value="1"/>
</dbReference>
<evidence type="ECO:0000256" key="1">
    <source>
        <dbReference type="ARBA" id="ARBA00010883"/>
    </source>
</evidence>
<dbReference type="PANTHER" id="PTHR22775">
    <property type="entry name" value="SORTING NEXIN"/>
    <property type="match status" value="1"/>
</dbReference>
<feature type="domain" description="PXA" evidence="3">
    <location>
        <begin position="167"/>
        <end position="347"/>
    </location>
</feature>
<dbReference type="PROSITE" id="PS51207">
    <property type="entry name" value="PXA"/>
    <property type="match status" value="1"/>
</dbReference>
<dbReference type="FunFam" id="3.30.1520.10:FF:000065">
    <property type="entry name" value="PX domain protein (AFU_orthologue AFUA_2G07450)"/>
    <property type="match status" value="1"/>
</dbReference>
<feature type="region of interest" description="Disordered" evidence="2">
    <location>
        <begin position="1"/>
        <end position="25"/>
    </location>
</feature>
<feature type="compositionally biased region" description="Low complexity" evidence="2">
    <location>
        <begin position="713"/>
        <end position="727"/>
    </location>
</feature>
<feature type="compositionally biased region" description="Pro residues" evidence="2">
    <location>
        <begin position="870"/>
        <end position="882"/>
    </location>
</feature>
<dbReference type="InterPro" id="IPR013937">
    <property type="entry name" value="Sorting_nexin_C"/>
</dbReference>
<dbReference type="Pfam" id="PF08628">
    <property type="entry name" value="Nexin_C"/>
    <property type="match status" value="1"/>
</dbReference>
<gene>
    <name evidence="4" type="ORF">B0A48_12273</name>
</gene>
<dbReference type="Gene3D" id="3.30.1520.10">
    <property type="entry name" value="Phox-like domain"/>
    <property type="match status" value="1"/>
</dbReference>
<feature type="compositionally biased region" description="Polar residues" evidence="2">
    <location>
        <begin position="475"/>
        <end position="486"/>
    </location>
</feature>